<name>K2HBX0_9BACI</name>
<reference evidence="4" key="2">
    <citation type="submission" date="2015-06" db="EMBL/GenBank/DDBJ databases">
        <title>Salimicrobium jeotgali MJ3, isolated from Myulchi jeot, a traditional Korean fermented seafood.</title>
        <authorList>
            <person name="Kim K.H."/>
            <person name="Jeon C.O."/>
            <person name="Jin H.M."/>
        </authorList>
    </citation>
    <scope>NUCLEOTIDE SEQUENCE [LARGE SCALE GENOMIC DNA]</scope>
    <source>
        <strain evidence="4">MJ3</strain>
    </source>
</reference>
<evidence type="ECO:0000313" key="1">
    <source>
        <dbReference type="EMBL" id="AKG04034.1"/>
    </source>
</evidence>
<organism evidence="2 3">
    <name type="scientific">Salimicrobium jeotgali</name>
    <dbReference type="NCBI Taxonomy" id="1230341"/>
    <lineage>
        <taxon>Bacteria</taxon>
        <taxon>Bacillati</taxon>
        <taxon>Bacillota</taxon>
        <taxon>Bacilli</taxon>
        <taxon>Bacillales</taxon>
        <taxon>Bacillaceae</taxon>
        <taxon>Salimicrobium</taxon>
    </lineage>
</organism>
<dbReference type="STRING" id="1230341.AAV35_004000"/>
<keyword evidence="3" id="KW-1185">Reference proteome</keyword>
<proteinExistence type="predicted"/>
<evidence type="ECO:0000313" key="4">
    <source>
        <dbReference type="Proteomes" id="UP000092654"/>
    </source>
</evidence>
<protein>
    <submittedName>
        <fullName evidence="2">Uncharacterized protein</fullName>
    </submittedName>
</protein>
<dbReference type="Proteomes" id="UP000011746">
    <property type="component" value="Unassembled WGS sequence"/>
</dbReference>
<dbReference type="KEGG" id="sje:AAV35_004000"/>
<dbReference type="AlphaFoldDB" id="K2HBX0"/>
<reference evidence="1" key="3">
    <citation type="submission" date="2016-11" db="EMBL/GenBank/DDBJ databases">
        <title>Salimicrobium jeotgali MJ3, isolated from Myulchi jeot, a traditional Korean fermented seafood.</title>
        <authorList>
            <person name="Kim K.H."/>
            <person name="Jeon C.O."/>
            <person name="Jin H.M."/>
        </authorList>
    </citation>
    <scope>NUCLEOTIDE SEQUENCE</scope>
    <source>
        <strain evidence="1">MJ3</strain>
    </source>
</reference>
<evidence type="ECO:0000313" key="2">
    <source>
        <dbReference type="EMBL" id="EKE33080.1"/>
    </source>
</evidence>
<accession>K2HBX0</accession>
<dbReference type="EMBL" id="AMPQ01000001">
    <property type="protein sequence ID" value="EKE33080.1"/>
    <property type="molecule type" value="Genomic_DNA"/>
</dbReference>
<sequence>MKVTIMEETLPSVPLSKREGKEKSELPHDDRILLLFLLKKETTLATEENSGSNTLIFVKSI</sequence>
<gene>
    <name evidence="1" type="ORF">AAV35_004000</name>
    <name evidence="2" type="ORF">MJ3_01230</name>
</gene>
<dbReference type="EMBL" id="CP011361">
    <property type="protein sequence ID" value="AKG04034.1"/>
    <property type="molecule type" value="Genomic_DNA"/>
</dbReference>
<reference evidence="2 3" key="1">
    <citation type="journal article" date="2012" name="J. Bacteriol.">
        <title>Draft Genome Sequence of Salimicrobium sp. Strain MJ3, Isolated from Myulchi-Jeot, Korean Fermented Seafood.</title>
        <authorList>
            <person name="Lee S.H."/>
            <person name="Jung J.Y."/>
            <person name="Jeon C.O."/>
        </authorList>
    </citation>
    <scope>NUCLEOTIDE SEQUENCE [LARGE SCALE GENOMIC DNA]</scope>
    <source>
        <strain evidence="2 3">MJ3</strain>
    </source>
</reference>
<dbReference type="Proteomes" id="UP000092654">
    <property type="component" value="Chromosome"/>
</dbReference>
<evidence type="ECO:0000313" key="3">
    <source>
        <dbReference type="Proteomes" id="UP000011746"/>
    </source>
</evidence>